<keyword evidence="2 3" id="KW-0663">Pyridoxal phosphate</keyword>
<dbReference type="PRINTS" id="PR01179">
    <property type="entry name" value="ODADCRBXLASE"/>
</dbReference>
<dbReference type="GO" id="GO:0008836">
    <property type="term" value="F:diaminopimelate decarboxylase activity"/>
    <property type="evidence" value="ECO:0007669"/>
    <property type="project" value="TreeGrafter"/>
</dbReference>
<dbReference type="PANTHER" id="PTHR43727:SF2">
    <property type="entry name" value="GROUP IV DECARBOXYLASE"/>
    <property type="match status" value="1"/>
</dbReference>
<accession>A0AA41W4U7</accession>
<dbReference type="SUPFAM" id="SSF50621">
    <property type="entry name" value="Alanine racemase C-terminal domain-like"/>
    <property type="match status" value="1"/>
</dbReference>
<evidence type="ECO:0000256" key="1">
    <source>
        <dbReference type="ARBA" id="ARBA00001933"/>
    </source>
</evidence>
<dbReference type="GO" id="GO:0006596">
    <property type="term" value="P:polyamine biosynthetic process"/>
    <property type="evidence" value="ECO:0007669"/>
    <property type="project" value="InterPro"/>
</dbReference>
<proteinExistence type="inferred from homology"/>
<dbReference type="PANTHER" id="PTHR43727">
    <property type="entry name" value="DIAMINOPIMELATE DECARBOXYLASE"/>
    <property type="match status" value="1"/>
</dbReference>
<protein>
    <submittedName>
        <fullName evidence="7">Alanine racemase</fullName>
        <ecNumber evidence="7">5.1.1.1</ecNumber>
    </submittedName>
</protein>
<dbReference type="Proteomes" id="UP001165393">
    <property type="component" value="Unassembled WGS sequence"/>
</dbReference>
<comment type="cofactor">
    <cofactor evidence="1 3">
        <name>pyridoxal 5'-phosphate</name>
        <dbReference type="ChEBI" id="CHEBI:597326"/>
    </cofactor>
</comment>
<evidence type="ECO:0000256" key="2">
    <source>
        <dbReference type="ARBA" id="ARBA00022898"/>
    </source>
</evidence>
<dbReference type="InterPro" id="IPR029066">
    <property type="entry name" value="PLP-binding_barrel"/>
</dbReference>
<evidence type="ECO:0000256" key="4">
    <source>
        <dbReference type="RuleBase" id="RU003737"/>
    </source>
</evidence>
<dbReference type="RefSeq" id="WP_251260275.1">
    <property type="nucleotide sequence ID" value="NZ_JAMQGP010000002.1"/>
</dbReference>
<dbReference type="PRINTS" id="PR01182">
    <property type="entry name" value="ORNDCRBXLASE"/>
</dbReference>
<dbReference type="Pfam" id="PF02784">
    <property type="entry name" value="Orn_Arg_deC_N"/>
    <property type="match status" value="1"/>
</dbReference>
<evidence type="ECO:0000259" key="6">
    <source>
        <dbReference type="Pfam" id="PF02784"/>
    </source>
</evidence>
<comment type="similarity">
    <text evidence="4">Belongs to the Orn/Lys/Arg decarboxylase class-II family.</text>
</comment>
<comment type="caution">
    <text evidence="7">The sequence shown here is derived from an EMBL/GenBank/DDBJ whole genome shotgun (WGS) entry which is preliminary data.</text>
</comment>
<dbReference type="EC" id="5.1.1.1" evidence="7"/>
<feature type="domain" description="Orn/DAP/Arg decarboxylase 2 C-terminal" evidence="5">
    <location>
        <begin position="58"/>
        <end position="407"/>
    </location>
</feature>
<keyword evidence="8" id="KW-1185">Reference proteome</keyword>
<dbReference type="GO" id="GO:0009089">
    <property type="term" value="P:lysine biosynthetic process via diaminopimelate"/>
    <property type="evidence" value="ECO:0007669"/>
    <property type="project" value="TreeGrafter"/>
</dbReference>
<dbReference type="InterPro" id="IPR002433">
    <property type="entry name" value="Orn_de-COase"/>
</dbReference>
<name>A0AA41W4U7_9GAMM</name>
<dbReference type="Pfam" id="PF00278">
    <property type="entry name" value="Orn_DAP_Arg_deC"/>
    <property type="match status" value="1"/>
</dbReference>
<dbReference type="Gene3D" id="2.40.37.10">
    <property type="entry name" value="Lyase, Ornithine Decarboxylase, Chain A, domain 1"/>
    <property type="match status" value="1"/>
</dbReference>
<dbReference type="InterPro" id="IPR000183">
    <property type="entry name" value="Orn/DAP/Arg_de-COase"/>
</dbReference>
<feature type="domain" description="Orn/DAP/Arg decarboxylase 2 N-terminal" evidence="6">
    <location>
        <begin position="66"/>
        <end position="312"/>
    </location>
</feature>
<dbReference type="EMBL" id="JAMQGP010000002">
    <property type="protein sequence ID" value="MCM2678900.1"/>
    <property type="molecule type" value="Genomic_DNA"/>
</dbReference>
<feature type="active site" description="Proton donor" evidence="3">
    <location>
        <position position="380"/>
    </location>
</feature>
<dbReference type="SUPFAM" id="SSF51419">
    <property type="entry name" value="PLP-binding barrel"/>
    <property type="match status" value="1"/>
</dbReference>
<dbReference type="InterPro" id="IPR022643">
    <property type="entry name" value="De-COase2_C"/>
</dbReference>
<reference evidence="7 8" key="1">
    <citation type="journal article" date="2013" name="Antonie Van Leeuwenhoek">
        <title>Echinimonas agarilytica gen. nov., sp. nov., a new gammaproteobacterium isolated from the sea urchin Strongylocentrotus intermedius.</title>
        <authorList>
            <person name="Nedashkovskaya O.I."/>
            <person name="Stenkova A.M."/>
            <person name="Zhukova N.V."/>
            <person name="Van Trappen S."/>
            <person name="Lee J.S."/>
            <person name="Kim S.B."/>
        </authorList>
    </citation>
    <scope>NUCLEOTIDE SEQUENCE [LARGE SCALE GENOMIC DNA]</scope>
    <source>
        <strain evidence="7 8">KMM 6351</strain>
    </source>
</reference>
<organism evidence="7 8">
    <name type="scientific">Echinimonas agarilytica</name>
    <dbReference type="NCBI Taxonomy" id="1215918"/>
    <lineage>
        <taxon>Bacteria</taxon>
        <taxon>Pseudomonadati</taxon>
        <taxon>Pseudomonadota</taxon>
        <taxon>Gammaproteobacteria</taxon>
        <taxon>Alteromonadales</taxon>
        <taxon>Echinimonadaceae</taxon>
        <taxon>Echinimonas</taxon>
    </lineage>
</organism>
<keyword evidence="7" id="KW-0413">Isomerase</keyword>
<dbReference type="GO" id="GO:0008784">
    <property type="term" value="F:alanine racemase activity"/>
    <property type="evidence" value="ECO:0007669"/>
    <property type="project" value="UniProtKB-EC"/>
</dbReference>
<evidence type="ECO:0000313" key="7">
    <source>
        <dbReference type="EMBL" id="MCM2678900.1"/>
    </source>
</evidence>
<dbReference type="AlphaFoldDB" id="A0AA41W4U7"/>
<evidence type="ECO:0000259" key="5">
    <source>
        <dbReference type="Pfam" id="PF00278"/>
    </source>
</evidence>
<evidence type="ECO:0000256" key="3">
    <source>
        <dbReference type="PIRSR" id="PIRSR600183-50"/>
    </source>
</evidence>
<sequence>MAKWIAFPYLSVIVMSHITKLSSGHQLQSAHEVVNHELVIAGEPLSKRVQEAGGTPCYMYDMTRAQQQITAVREAFPKQFSVFYAVKANPNSQVLAALQPWVDGLDVASYGEVETAMNVGYKPQDMGFAGPAKSQGELNASLENGVFLSLESITEAKRICTWAEQHQKPIEVGIRINPSFELRASGMHMGGGAQVFGIDEETLFKVVETINQSAWVSVTGLHIYAGSQCLQMPALVEQFRETFLCFSRVCEQFELPIKRLNFGGGLGVPYFAGNVPIDLALLGHALHELCAEFKDFIQHKELIVELGRFLMADAGLYVSQVSDVKVSRKHTFVMTNGGMHHHLANSGNLGQLLKKNYPVVLGQKVDCPVEQKVTIAGPLCTPLDVLAKNIELPQVDIDDFVVIMLSGAYGLSSSPQQFLSHPSAKELVIPVI</sequence>
<dbReference type="InterPro" id="IPR022644">
    <property type="entry name" value="De-COase2_N"/>
</dbReference>
<evidence type="ECO:0000313" key="8">
    <source>
        <dbReference type="Proteomes" id="UP001165393"/>
    </source>
</evidence>
<feature type="modified residue" description="N6-(pyridoxal phosphate)lysine" evidence="3">
    <location>
        <position position="87"/>
    </location>
</feature>
<dbReference type="InterPro" id="IPR009006">
    <property type="entry name" value="Ala_racemase/Decarboxylase_C"/>
</dbReference>
<gene>
    <name evidence="7" type="ORF">NAF29_04320</name>
</gene>
<dbReference type="Gene3D" id="3.20.20.10">
    <property type="entry name" value="Alanine racemase"/>
    <property type="match status" value="1"/>
</dbReference>